<evidence type="ECO:0000313" key="13">
    <source>
        <dbReference type="Proteomes" id="UP000298325"/>
    </source>
</evidence>
<dbReference type="SMART" id="SM00257">
    <property type="entry name" value="LysM"/>
    <property type="match status" value="1"/>
</dbReference>
<evidence type="ECO:0000256" key="9">
    <source>
        <dbReference type="ARBA" id="ARBA00074581"/>
    </source>
</evidence>
<dbReference type="InterPro" id="IPR002508">
    <property type="entry name" value="MurNAc-LAA_cat"/>
</dbReference>
<evidence type="ECO:0000256" key="5">
    <source>
        <dbReference type="ARBA" id="ARBA00022729"/>
    </source>
</evidence>
<evidence type="ECO:0000313" key="12">
    <source>
        <dbReference type="EMBL" id="TGN40701.1"/>
    </source>
</evidence>
<keyword evidence="5 10" id="KW-0732">Signal</keyword>
<dbReference type="InterPro" id="IPR018392">
    <property type="entry name" value="LysM"/>
</dbReference>
<dbReference type="SUPFAM" id="SSF53187">
    <property type="entry name" value="Zn-dependent exopeptidases"/>
    <property type="match status" value="1"/>
</dbReference>
<comment type="caution">
    <text evidence="12">The sequence shown here is derived from an EMBL/GenBank/DDBJ whole genome shotgun (WGS) entry which is preliminary data.</text>
</comment>
<keyword evidence="7" id="KW-0378">Hydrolase</keyword>
<gene>
    <name evidence="12" type="ORF">E5Q11_07150</name>
</gene>
<evidence type="ECO:0000256" key="4">
    <source>
        <dbReference type="ARBA" id="ARBA00011901"/>
    </source>
</evidence>
<organism evidence="12 13">
    <name type="scientific">Marinobacter confluentis</name>
    <dbReference type="NCBI Taxonomy" id="1697557"/>
    <lineage>
        <taxon>Bacteria</taxon>
        <taxon>Pseudomonadati</taxon>
        <taxon>Pseudomonadota</taxon>
        <taxon>Gammaproteobacteria</taxon>
        <taxon>Pseudomonadales</taxon>
        <taxon>Marinobacteraceae</taxon>
        <taxon>Marinobacter</taxon>
    </lineage>
</organism>
<dbReference type="AlphaFoldDB" id="A0A4Z1C3I7"/>
<evidence type="ECO:0000256" key="1">
    <source>
        <dbReference type="ARBA" id="ARBA00001561"/>
    </source>
</evidence>
<keyword evidence="13" id="KW-1185">Reference proteome</keyword>
<feature type="signal peptide" evidence="10">
    <location>
        <begin position="1"/>
        <end position="25"/>
    </location>
</feature>
<dbReference type="CDD" id="cd02696">
    <property type="entry name" value="MurNAc-LAA"/>
    <property type="match status" value="1"/>
</dbReference>
<dbReference type="EMBL" id="SRPF01000002">
    <property type="protein sequence ID" value="TGN40701.1"/>
    <property type="molecule type" value="Genomic_DNA"/>
</dbReference>
<dbReference type="InterPro" id="IPR021731">
    <property type="entry name" value="AMIN_dom"/>
</dbReference>
<comment type="similarity">
    <text evidence="3">Belongs to the N-acetylmuramoyl-L-alanine amidase 3 family.</text>
</comment>
<dbReference type="GO" id="GO:0009253">
    <property type="term" value="P:peptidoglycan catabolic process"/>
    <property type="evidence" value="ECO:0007669"/>
    <property type="project" value="InterPro"/>
</dbReference>
<dbReference type="OrthoDB" id="9806267at2"/>
<dbReference type="Gene3D" id="2.60.40.3500">
    <property type="match status" value="1"/>
</dbReference>
<comment type="catalytic activity">
    <reaction evidence="1">
        <text>Hydrolyzes the link between N-acetylmuramoyl residues and L-amino acid residues in certain cell-wall glycopeptides.</text>
        <dbReference type="EC" id="3.5.1.28"/>
    </reaction>
</comment>
<dbReference type="GO" id="GO:0071555">
    <property type="term" value="P:cell wall organization"/>
    <property type="evidence" value="ECO:0007669"/>
    <property type="project" value="UniProtKB-KW"/>
</dbReference>
<dbReference type="Gene3D" id="3.40.630.40">
    <property type="entry name" value="Zn-dependent exopeptidases"/>
    <property type="match status" value="1"/>
</dbReference>
<keyword evidence="6" id="KW-0574">Periplasm</keyword>
<dbReference type="GO" id="GO:0008745">
    <property type="term" value="F:N-acetylmuramoyl-L-alanine amidase activity"/>
    <property type="evidence" value="ECO:0007669"/>
    <property type="project" value="UniProtKB-EC"/>
</dbReference>
<dbReference type="Gene3D" id="3.10.350.10">
    <property type="entry name" value="LysM domain"/>
    <property type="match status" value="1"/>
</dbReference>
<dbReference type="SUPFAM" id="SSF54106">
    <property type="entry name" value="LysM domain"/>
    <property type="match status" value="1"/>
</dbReference>
<dbReference type="EC" id="3.5.1.28" evidence="4"/>
<evidence type="ECO:0000256" key="2">
    <source>
        <dbReference type="ARBA" id="ARBA00004418"/>
    </source>
</evidence>
<evidence type="ECO:0000259" key="11">
    <source>
        <dbReference type="PROSITE" id="PS51782"/>
    </source>
</evidence>
<comment type="subcellular location">
    <subcellularLocation>
        <location evidence="2">Periplasm</location>
    </subcellularLocation>
</comment>
<reference evidence="12 13" key="1">
    <citation type="submission" date="2019-04" db="EMBL/GenBank/DDBJ databases">
        <authorList>
            <person name="Park S."/>
            <person name="Yoon J.-H."/>
        </authorList>
    </citation>
    <scope>NUCLEOTIDE SEQUENCE [LARGE SCALE GENOMIC DNA]</scope>
    <source>
        <strain evidence="12 13">HJM-18</strain>
    </source>
</reference>
<name>A0A4Z1C3I7_9GAMM</name>
<dbReference type="InterPro" id="IPR050695">
    <property type="entry name" value="N-acetylmuramoyl_amidase_3"/>
</dbReference>
<evidence type="ECO:0000256" key="7">
    <source>
        <dbReference type="ARBA" id="ARBA00022801"/>
    </source>
</evidence>
<dbReference type="GO" id="GO:0030288">
    <property type="term" value="C:outer membrane-bounded periplasmic space"/>
    <property type="evidence" value="ECO:0007669"/>
    <property type="project" value="TreeGrafter"/>
</dbReference>
<accession>A0A4Z1C3I7</accession>
<feature type="domain" description="LysM" evidence="11">
    <location>
        <begin position="404"/>
        <end position="447"/>
    </location>
</feature>
<protein>
    <recommendedName>
        <fullName evidence="9">N-acetylmuramoyl-L-alanine amidase AmiC</fullName>
        <ecNumber evidence="4">3.5.1.28</ecNumber>
    </recommendedName>
</protein>
<dbReference type="Pfam" id="PF01476">
    <property type="entry name" value="LysM"/>
    <property type="match status" value="1"/>
</dbReference>
<sequence>MKTGLCWLRRAGAALLMVAALPLNAGVNVESVRIWPAPDHTRLVLDVGDAIEHNVFSLSGPSRLVIDLKNSSLKANFDSLDLSGSPIRRIRSAPRNGTDLRVVLDLKSDIKPRSFQLEPNQQYGHRLVVDLIEEGARKARQEAQPTVTASANGKRDIVVVIDAGHGGEDPGAIGPRGTREKDVVLSMARTLADMIEQKPGYTARLTRTGDYYIDLRSRTILARKHNADLFVSVHADAFRTPQPRGASVFALSQRGATSETARWLAKSENRSDLIGGAGGVSLEGRDDMLAGVLLDLSMTASINSSLGVGSTILEQLGGVAKLHKSGVEQAAFAVLKSPDIPSVLVEAGFISNPTEEKNLGSAAYRRKLSEAVFRGIDDYFTKTPPPGTLLAWQKHNGNVTSQASQYRIQRGDTLSGVARRMQTTVSELMQYNGLNNDRVMVGQTIRIPAS</sequence>
<evidence type="ECO:0000256" key="8">
    <source>
        <dbReference type="ARBA" id="ARBA00023316"/>
    </source>
</evidence>
<dbReference type="SMART" id="SM00646">
    <property type="entry name" value="Ami_3"/>
    <property type="match status" value="1"/>
</dbReference>
<dbReference type="Proteomes" id="UP000298325">
    <property type="component" value="Unassembled WGS sequence"/>
</dbReference>
<evidence type="ECO:0000256" key="6">
    <source>
        <dbReference type="ARBA" id="ARBA00022764"/>
    </source>
</evidence>
<evidence type="ECO:0000256" key="10">
    <source>
        <dbReference type="SAM" id="SignalP"/>
    </source>
</evidence>
<dbReference type="PANTHER" id="PTHR30404">
    <property type="entry name" value="N-ACETYLMURAMOYL-L-ALANINE AMIDASE"/>
    <property type="match status" value="1"/>
</dbReference>
<evidence type="ECO:0000256" key="3">
    <source>
        <dbReference type="ARBA" id="ARBA00010860"/>
    </source>
</evidence>
<keyword evidence="8" id="KW-0961">Cell wall biogenesis/degradation</keyword>
<dbReference type="InterPro" id="IPR036779">
    <property type="entry name" value="LysM_dom_sf"/>
</dbReference>
<dbReference type="PROSITE" id="PS51782">
    <property type="entry name" value="LYSM"/>
    <property type="match status" value="1"/>
</dbReference>
<dbReference type="FunFam" id="3.40.630.40:FF:000001">
    <property type="entry name" value="N-acetylmuramoyl-L-alanine amidase"/>
    <property type="match status" value="1"/>
</dbReference>
<proteinExistence type="inferred from homology"/>
<dbReference type="CDD" id="cd00118">
    <property type="entry name" value="LysM"/>
    <property type="match status" value="1"/>
</dbReference>
<feature type="chain" id="PRO_5021234162" description="N-acetylmuramoyl-L-alanine amidase AmiC" evidence="10">
    <location>
        <begin position="26"/>
        <end position="450"/>
    </location>
</feature>
<dbReference type="Pfam" id="PF01520">
    <property type="entry name" value="Amidase_3"/>
    <property type="match status" value="1"/>
</dbReference>
<dbReference type="PANTHER" id="PTHR30404:SF0">
    <property type="entry name" value="N-ACETYLMURAMOYL-L-ALANINE AMIDASE AMIC"/>
    <property type="match status" value="1"/>
</dbReference>
<dbReference type="Pfam" id="PF11741">
    <property type="entry name" value="AMIN"/>
    <property type="match status" value="1"/>
</dbReference>